<evidence type="ECO:0000313" key="3">
    <source>
        <dbReference type="Proteomes" id="UP000002945"/>
    </source>
</evidence>
<evidence type="ECO:0000256" key="1">
    <source>
        <dbReference type="SAM" id="Phobius"/>
    </source>
</evidence>
<dbReference type="AlphaFoldDB" id="A9E4B6"/>
<sequence>MYGKAFPPSFFYVVVLFVLPIGAFAIHGFSGIKVTNEILANVNEVVEKNHLSSDHAIYDLVSSFKFFFRIQFVTTLIVSIPLLINNYSLFKLTRKEL</sequence>
<proteinExistence type="predicted"/>
<keyword evidence="3" id="KW-1185">Reference proteome</keyword>
<reference evidence="2 3" key="1">
    <citation type="journal article" date="2011" name="J. Bacteriol.">
        <title>Genome sequence of the algicidal bacterium Kordia algicida OT-1.</title>
        <authorList>
            <person name="Lee H.S."/>
            <person name="Kang S.G."/>
            <person name="Kwon K.K."/>
            <person name="Lee J.H."/>
            <person name="Kim S.J."/>
        </authorList>
    </citation>
    <scope>NUCLEOTIDE SEQUENCE [LARGE SCALE GENOMIC DNA]</scope>
    <source>
        <strain evidence="2 3">OT-1</strain>
    </source>
</reference>
<protein>
    <submittedName>
        <fullName evidence="2">Uncharacterized protein</fullName>
    </submittedName>
</protein>
<feature type="transmembrane region" description="Helical" evidence="1">
    <location>
        <begin position="9"/>
        <end position="29"/>
    </location>
</feature>
<dbReference type="EMBL" id="ABIB01000009">
    <property type="protein sequence ID" value="EDP95344.1"/>
    <property type="molecule type" value="Genomic_DNA"/>
</dbReference>
<accession>A9E4B6</accession>
<keyword evidence="1" id="KW-0472">Membrane</keyword>
<dbReference type="HOGENOM" id="CLU_2343062_0_0_10"/>
<organism evidence="2 3">
    <name type="scientific">Kordia algicida OT-1</name>
    <dbReference type="NCBI Taxonomy" id="391587"/>
    <lineage>
        <taxon>Bacteria</taxon>
        <taxon>Pseudomonadati</taxon>
        <taxon>Bacteroidota</taxon>
        <taxon>Flavobacteriia</taxon>
        <taxon>Flavobacteriales</taxon>
        <taxon>Flavobacteriaceae</taxon>
        <taxon>Kordia</taxon>
    </lineage>
</organism>
<keyword evidence="1" id="KW-1133">Transmembrane helix</keyword>
<dbReference type="Proteomes" id="UP000002945">
    <property type="component" value="Unassembled WGS sequence"/>
</dbReference>
<evidence type="ECO:0000313" key="2">
    <source>
        <dbReference type="EMBL" id="EDP95344.1"/>
    </source>
</evidence>
<gene>
    <name evidence="2" type="ORF">KAOT1_09736</name>
</gene>
<feature type="transmembrane region" description="Helical" evidence="1">
    <location>
        <begin position="66"/>
        <end position="84"/>
    </location>
</feature>
<keyword evidence="1" id="KW-0812">Transmembrane</keyword>
<comment type="caution">
    <text evidence="2">The sequence shown here is derived from an EMBL/GenBank/DDBJ whole genome shotgun (WGS) entry which is preliminary data.</text>
</comment>
<name>A9E4B6_9FLAO</name>
<dbReference type="RefSeq" id="WP_007094507.1">
    <property type="nucleotide sequence ID" value="NZ_CP142125.1"/>
</dbReference>